<dbReference type="Pfam" id="PF07208">
    <property type="entry name" value="DUF1414"/>
    <property type="match status" value="1"/>
</dbReference>
<dbReference type="Gene3D" id="1.10.3390.10">
    <property type="entry name" value="YejL-like"/>
    <property type="match status" value="1"/>
</dbReference>
<evidence type="ECO:0000256" key="1">
    <source>
        <dbReference type="HAMAP-Rule" id="MF_00816"/>
    </source>
</evidence>
<dbReference type="AlphaFoldDB" id="A0AA37W0K0"/>
<gene>
    <name evidence="2" type="ORF">GCM10007895_32960</name>
</gene>
<dbReference type="SUPFAM" id="SSF158651">
    <property type="entry name" value="YejL-like"/>
    <property type="match status" value="1"/>
</dbReference>
<proteinExistence type="inferred from homology"/>
<protein>
    <recommendedName>
        <fullName evidence="1">UPF0352 protein GCM10007895_32960</fullName>
    </recommendedName>
</protein>
<name>A0AA37W0K0_9GAMM</name>
<sequence>MALVSKYSNEQVEALVNGVLQHLEQQEAPLDLSIMVLGNSISHLLNTRVAAEQRQALAQQFAQALQQSLSDN</sequence>
<dbReference type="RefSeq" id="WP_095506063.1">
    <property type="nucleotide sequence ID" value="NZ_BSNC01000012.1"/>
</dbReference>
<reference evidence="2" key="2">
    <citation type="submission" date="2023-01" db="EMBL/GenBank/DDBJ databases">
        <title>Draft genome sequence of Paraferrimonas sedimenticola strain NBRC 101628.</title>
        <authorList>
            <person name="Sun Q."/>
            <person name="Mori K."/>
        </authorList>
    </citation>
    <scope>NUCLEOTIDE SEQUENCE</scope>
    <source>
        <strain evidence="2">NBRC 101628</strain>
    </source>
</reference>
<dbReference type="HAMAP" id="MF_00816">
    <property type="entry name" value="UPF0352"/>
    <property type="match status" value="1"/>
</dbReference>
<dbReference type="PIRSF" id="PIRSF006188">
    <property type="entry name" value="UCP006188"/>
    <property type="match status" value="1"/>
</dbReference>
<keyword evidence="3" id="KW-1185">Reference proteome</keyword>
<dbReference type="InterPro" id="IPR009857">
    <property type="entry name" value="UPF0352"/>
</dbReference>
<organism evidence="2 3">
    <name type="scientific">Paraferrimonas sedimenticola</name>
    <dbReference type="NCBI Taxonomy" id="375674"/>
    <lineage>
        <taxon>Bacteria</taxon>
        <taxon>Pseudomonadati</taxon>
        <taxon>Pseudomonadota</taxon>
        <taxon>Gammaproteobacteria</taxon>
        <taxon>Alteromonadales</taxon>
        <taxon>Ferrimonadaceae</taxon>
        <taxon>Paraferrimonas</taxon>
    </lineage>
</organism>
<evidence type="ECO:0000313" key="3">
    <source>
        <dbReference type="Proteomes" id="UP001161422"/>
    </source>
</evidence>
<dbReference type="Proteomes" id="UP001161422">
    <property type="component" value="Unassembled WGS sequence"/>
</dbReference>
<evidence type="ECO:0000313" key="2">
    <source>
        <dbReference type="EMBL" id="GLP97989.1"/>
    </source>
</evidence>
<dbReference type="InterPro" id="IPR023202">
    <property type="entry name" value="YejL_sf"/>
</dbReference>
<comment type="similarity">
    <text evidence="1">Belongs to the UPF0352 family.</text>
</comment>
<reference evidence="2" key="1">
    <citation type="journal article" date="2014" name="Int. J. Syst. Evol. Microbiol.">
        <title>Complete genome sequence of Corynebacterium casei LMG S-19264T (=DSM 44701T), isolated from a smear-ripened cheese.</title>
        <authorList>
            <consortium name="US DOE Joint Genome Institute (JGI-PGF)"/>
            <person name="Walter F."/>
            <person name="Albersmeier A."/>
            <person name="Kalinowski J."/>
            <person name="Ruckert C."/>
        </authorList>
    </citation>
    <scope>NUCLEOTIDE SEQUENCE</scope>
    <source>
        <strain evidence="2">NBRC 101628</strain>
    </source>
</reference>
<dbReference type="EMBL" id="BSNC01000012">
    <property type="protein sequence ID" value="GLP97989.1"/>
    <property type="molecule type" value="Genomic_DNA"/>
</dbReference>
<dbReference type="NCBIfam" id="NF010242">
    <property type="entry name" value="PRK13689.1"/>
    <property type="match status" value="1"/>
</dbReference>
<comment type="caution">
    <text evidence="2">The sequence shown here is derived from an EMBL/GenBank/DDBJ whole genome shotgun (WGS) entry which is preliminary data.</text>
</comment>
<accession>A0AA37W0K0</accession>